<sequence>MASFSGSKNNRRSFGSFNSPPPSFRTSDFANTHYPSPSEMPDRLSELDFAYSTLEFSVVYNLDFAGMPEKQWTSSETQQMWEQIYEAEIAELQKCRIEYEGLEADLLGIQAHQGTLKTDLASEQHKLWTIKQESKKEIAEIRAQCDARVKAVEDRVREQQARVDEIKDHNAAKKESECDFHRRLKTKAGSIMGHKTLVYKTVSEFFVSRHMSTLSLEARPLGRESGCGLLFARRATGCKNRADCLNKDKAEATSHLFKLKGMGYETNADYLARVKNPQILNKETWDRLYGSDGVIRTSKNLKGWTGPSEQQHKLASMLHFAFDEKHRAVLESGEWLAYDDSDEEVDSPAINRRRVGGTPPSH</sequence>
<accession>A0A7S3KYD9</accession>
<reference evidence="3" key="1">
    <citation type="submission" date="2021-01" db="EMBL/GenBank/DDBJ databases">
        <authorList>
            <person name="Corre E."/>
            <person name="Pelletier E."/>
            <person name="Niang G."/>
            <person name="Scheremetjew M."/>
            <person name="Finn R."/>
            <person name="Kale V."/>
            <person name="Holt S."/>
            <person name="Cochrane G."/>
            <person name="Meng A."/>
            <person name="Brown T."/>
            <person name="Cohen L."/>
        </authorList>
    </citation>
    <scope>NUCLEOTIDE SEQUENCE</scope>
    <source>
        <strain evidence="3">CCMP127</strain>
    </source>
</reference>
<evidence type="ECO:0000256" key="2">
    <source>
        <dbReference type="SAM" id="MobiDB-lite"/>
    </source>
</evidence>
<evidence type="ECO:0000313" key="3">
    <source>
        <dbReference type="EMBL" id="CAE0404827.1"/>
    </source>
</evidence>
<keyword evidence="1" id="KW-0175">Coiled coil</keyword>
<organism evidence="3">
    <name type="scientific">Amphora coffeiformis</name>
    <dbReference type="NCBI Taxonomy" id="265554"/>
    <lineage>
        <taxon>Eukaryota</taxon>
        <taxon>Sar</taxon>
        <taxon>Stramenopiles</taxon>
        <taxon>Ochrophyta</taxon>
        <taxon>Bacillariophyta</taxon>
        <taxon>Bacillariophyceae</taxon>
        <taxon>Bacillariophycidae</taxon>
        <taxon>Thalassiophysales</taxon>
        <taxon>Catenulaceae</taxon>
        <taxon>Amphora</taxon>
    </lineage>
</organism>
<feature type="region of interest" description="Disordered" evidence="2">
    <location>
        <begin position="341"/>
        <end position="362"/>
    </location>
</feature>
<feature type="coiled-coil region" evidence="1">
    <location>
        <begin position="142"/>
        <end position="169"/>
    </location>
</feature>
<evidence type="ECO:0000256" key="1">
    <source>
        <dbReference type="SAM" id="Coils"/>
    </source>
</evidence>
<gene>
    <name evidence="3" type="ORF">ACOF00016_LOCUS2919</name>
</gene>
<name>A0A7S3KYD9_9STRA</name>
<feature type="region of interest" description="Disordered" evidence="2">
    <location>
        <begin position="1"/>
        <end position="37"/>
    </location>
</feature>
<protein>
    <submittedName>
        <fullName evidence="3">Uncharacterized protein</fullName>
    </submittedName>
</protein>
<dbReference type="AlphaFoldDB" id="A0A7S3KYD9"/>
<feature type="compositionally biased region" description="Polar residues" evidence="2">
    <location>
        <begin position="26"/>
        <end position="35"/>
    </location>
</feature>
<dbReference type="EMBL" id="HBIM01003385">
    <property type="protein sequence ID" value="CAE0404827.1"/>
    <property type="molecule type" value="Transcribed_RNA"/>
</dbReference>
<proteinExistence type="predicted"/>